<evidence type="ECO:0000256" key="1">
    <source>
        <dbReference type="ARBA" id="ARBA00006484"/>
    </source>
</evidence>
<dbReference type="FunFam" id="3.40.50.720:FF:000084">
    <property type="entry name" value="Short-chain dehydrogenase reductase"/>
    <property type="match status" value="1"/>
</dbReference>
<dbReference type="SUPFAM" id="SSF51735">
    <property type="entry name" value="NAD(P)-binding Rossmann-fold domains"/>
    <property type="match status" value="1"/>
</dbReference>
<reference evidence="2 3" key="1">
    <citation type="journal article" date="2018" name="ISME J.">
        <title>A methanotrophic archaeon couples anaerobic oxidation of methane to Fe(III) reduction.</title>
        <authorList>
            <person name="Cai C."/>
            <person name="Leu A.O."/>
            <person name="Xie G.J."/>
            <person name="Guo J."/>
            <person name="Feng Y."/>
            <person name="Zhao J.X."/>
            <person name="Tyson G.W."/>
            <person name="Yuan Z."/>
            <person name="Hu S."/>
        </authorList>
    </citation>
    <scope>NUCLEOTIDE SEQUENCE [LARGE SCALE GENOMIC DNA]</scope>
    <source>
        <strain evidence="2">FeB_12</strain>
    </source>
</reference>
<dbReference type="EMBL" id="PQAP01000097">
    <property type="protein sequence ID" value="PWB72024.1"/>
    <property type="molecule type" value="Genomic_DNA"/>
</dbReference>
<proteinExistence type="inferred from homology"/>
<comment type="similarity">
    <text evidence="1">Belongs to the short-chain dehydrogenases/reductases (SDR) family.</text>
</comment>
<dbReference type="PROSITE" id="PS51257">
    <property type="entry name" value="PROKAR_LIPOPROTEIN"/>
    <property type="match status" value="1"/>
</dbReference>
<name>A0A855X6U3_9BACT</name>
<dbReference type="InterPro" id="IPR002347">
    <property type="entry name" value="SDR_fam"/>
</dbReference>
<dbReference type="Pfam" id="PF13561">
    <property type="entry name" value="adh_short_C2"/>
    <property type="match status" value="1"/>
</dbReference>
<dbReference type="AlphaFoldDB" id="A0A855X6U3"/>
<evidence type="ECO:0000313" key="2">
    <source>
        <dbReference type="EMBL" id="PWB72024.1"/>
    </source>
</evidence>
<comment type="caution">
    <text evidence="2">The sequence shown here is derived from an EMBL/GenBank/DDBJ whole genome shotgun (WGS) entry which is preliminary data.</text>
</comment>
<dbReference type="InterPro" id="IPR036291">
    <property type="entry name" value="NAD(P)-bd_dom_sf"/>
</dbReference>
<dbReference type="PANTHER" id="PTHR42879:SF6">
    <property type="entry name" value="NADPH-DEPENDENT REDUCTASE BACG"/>
    <property type="match status" value="1"/>
</dbReference>
<evidence type="ECO:0000313" key="3">
    <source>
        <dbReference type="Proteomes" id="UP000250918"/>
    </source>
</evidence>
<accession>A0A855X6U3</accession>
<dbReference type="PANTHER" id="PTHR42879">
    <property type="entry name" value="3-OXOACYL-(ACYL-CARRIER-PROTEIN) REDUCTASE"/>
    <property type="match status" value="1"/>
</dbReference>
<protein>
    <recommendedName>
        <fullName evidence="4">SDR family oxidoreductase</fullName>
    </recommendedName>
</protein>
<dbReference type="Gene3D" id="3.40.50.720">
    <property type="entry name" value="NAD(P)-binding Rossmann-like Domain"/>
    <property type="match status" value="1"/>
</dbReference>
<dbReference type="PRINTS" id="PR00081">
    <property type="entry name" value="GDHRDH"/>
</dbReference>
<evidence type="ECO:0008006" key="4">
    <source>
        <dbReference type="Google" id="ProtNLM"/>
    </source>
</evidence>
<dbReference type="Proteomes" id="UP000250918">
    <property type="component" value="Unassembled WGS sequence"/>
</dbReference>
<dbReference type="CDD" id="cd05344">
    <property type="entry name" value="BKR_like_SDR_like"/>
    <property type="match status" value="1"/>
</dbReference>
<dbReference type="InterPro" id="IPR050259">
    <property type="entry name" value="SDR"/>
</dbReference>
<gene>
    <name evidence="2" type="ORF">C3F09_07165</name>
</gene>
<sequence>MDLGLKGKGALVTGASSGLGAACALALAAEGAEVVINSRNREKLASCARKILDATGHKVKVVVGDLVNPHDVERIYAESVQALSQSRVDILVSNTGGPVAGYFLDLPADKWEESYHLILKSAVDLTRAVLPAMIEQKWGRLIYITSVAVLQPLDDLLLSNTFRAGLTGFCKTVSNTYARHGITANTVCPGYTATERLKELSASRAKQQGISPEEVLANFAKLTPAGRVGEPEELAALVAFLAGERAAYLTGTAFPVDGGAHKGLF</sequence>
<organism evidence="2 3">
    <name type="scientific">candidate division GN15 bacterium</name>
    <dbReference type="NCBI Taxonomy" id="2072418"/>
    <lineage>
        <taxon>Bacteria</taxon>
        <taxon>candidate division GN15</taxon>
    </lineage>
</organism>